<dbReference type="SMR" id="A0A2V2VCM6"/>
<dbReference type="VEuPathDB" id="TriTrypDB:TCDM_09507"/>
<proteinExistence type="predicted"/>
<dbReference type="VEuPathDB" id="TriTrypDB:TcG_01832"/>
<dbReference type="OrthoDB" id="273416at2759"/>
<dbReference type="VEuPathDB" id="TriTrypDB:C3747_299g12"/>
<feature type="region of interest" description="Disordered" evidence="2">
    <location>
        <begin position="285"/>
        <end position="309"/>
    </location>
</feature>
<dbReference type="VEuPathDB" id="TriTrypDB:Tc_MARK_1422"/>
<evidence type="ECO:0000256" key="2">
    <source>
        <dbReference type="SAM" id="MobiDB-lite"/>
    </source>
</evidence>
<reference evidence="3 4" key="1">
    <citation type="journal article" date="2018" name="Microb. Genom.">
        <title>Expanding an expanded genome: long-read sequencing of Trypanosoma cruzi.</title>
        <authorList>
            <person name="Berna L."/>
            <person name="Rodriguez M."/>
            <person name="Chiribao M.L."/>
            <person name="Parodi-Talice A."/>
            <person name="Pita S."/>
            <person name="Rijo G."/>
            <person name="Alvarez-Valin F."/>
            <person name="Robello C."/>
        </authorList>
    </citation>
    <scope>NUCLEOTIDE SEQUENCE [LARGE SCALE GENOMIC DNA]</scope>
    <source>
        <strain evidence="3 4">TCC</strain>
    </source>
</reference>
<evidence type="ECO:0000313" key="3">
    <source>
        <dbReference type="EMBL" id="PWU93352.1"/>
    </source>
</evidence>
<dbReference type="VEuPathDB" id="TriTrypDB:C4B63_6g226"/>
<dbReference type="VEuPathDB" id="TriTrypDB:TcBrA4_0077840"/>
<name>A0A2V2VCM6_TRYCR</name>
<dbReference type="VEuPathDB" id="TriTrypDB:TcCLB.508699.30"/>
<feature type="compositionally biased region" description="Polar residues" evidence="2">
    <location>
        <begin position="300"/>
        <end position="309"/>
    </location>
</feature>
<protein>
    <submittedName>
        <fullName evidence="3">Uncharacterized protein</fullName>
    </submittedName>
</protein>
<dbReference type="VEuPathDB" id="TriTrypDB:BCY84_15894"/>
<dbReference type="EMBL" id="PRFC01000299">
    <property type="protein sequence ID" value="PWU93352.1"/>
    <property type="molecule type" value="Genomic_DNA"/>
</dbReference>
<dbReference type="VEuPathDB" id="TriTrypDB:TcCLB.509205.20"/>
<feature type="coiled-coil region" evidence="1">
    <location>
        <begin position="64"/>
        <end position="177"/>
    </location>
</feature>
<comment type="caution">
    <text evidence="3">The sequence shown here is derived from an EMBL/GenBank/DDBJ whole genome shotgun (WGS) entry which is preliminary data.</text>
</comment>
<evidence type="ECO:0000313" key="4">
    <source>
        <dbReference type="Proteomes" id="UP000246078"/>
    </source>
</evidence>
<keyword evidence="1" id="KW-0175">Coiled coil</keyword>
<dbReference type="AlphaFoldDB" id="A0A2V2VCM6"/>
<dbReference type="VEuPathDB" id="TriTrypDB:TCSYLVIO_007525"/>
<feature type="coiled-coil region" evidence="1">
    <location>
        <begin position="356"/>
        <end position="383"/>
    </location>
</feature>
<dbReference type="Proteomes" id="UP000246078">
    <property type="component" value="Unassembled WGS sequence"/>
</dbReference>
<evidence type="ECO:0000256" key="1">
    <source>
        <dbReference type="SAM" id="Coils"/>
    </source>
</evidence>
<organism evidence="3 4">
    <name type="scientific">Trypanosoma cruzi</name>
    <dbReference type="NCBI Taxonomy" id="5693"/>
    <lineage>
        <taxon>Eukaryota</taxon>
        <taxon>Discoba</taxon>
        <taxon>Euglenozoa</taxon>
        <taxon>Kinetoplastea</taxon>
        <taxon>Metakinetoplastina</taxon>
        <taxon>Trypanosomatida</taxon>
        <taxon>Trypanosomatidae</taxon>
        <taxon>Trypanosoma</taxon>
        <taxon>Schizotrypanum</taxon>
    </lineage>
</organism>
<gene>
    <name evidence="3" type="ORF">C3747_299g12</name>
</gene>
<dbReference type="VEuPathDB" id="TriTrypDB:TcCL_NonESM04074"/>
<sequence length="413" mass="47986">MDFDLSTSSVTEALGDLQMKLQSVQEDAELYSNLEKKARSSFERHRAELTLLLQKERAIHAAAEDRIRDELQRLLMENERAKEELTSMRLQREKQCRNEMRARQHKREGREKALQRELLELQEQVKATRTEADLAQEEKTWHEMQLREVLGRQRGLNDELQRLRQDVEEQHTREAAEAQRQDRCSRRQGVYCGLEKVFLPSGPPDRCHTTSPSSHHIAAIVSTVEWQNYYKPRLYYRRRGITSPMDRRLENSPRYDISPLGETKPKPLLGKCEPSGSFLGKETAVASASSSPPRHVVDSSAKTRTPSRAVTKSGRHLEAVCRSLLREILSLRREYQDCSVALNDPVADSVEVSRRMRSIMNELDRKVHQLRSLRQQQAKVEDKLRLHDMMMEIAAENNYCENIYSDLLELIRS</sequence>
<dbReference type="VEuPathDB" id="TriTrypDB:TcYC6_0012160"/>
<accession>A0A2V2VCM6</accession>
<dbReference type="VEuPathDB" id="TriTrypDB:ECC02_010213"/>